<dbReference type="InterPro" id="IPR010910">
    <property type="entry name" value="Nitrate/nitrite_sensing_bac"/>
</dbReference>
<dbReference type="AlphaFoldDB" id="A0A3S4YIC1"/>
<evidence type="ECO:0000313" key="10">
    <source>
        <dbReference type="Proteomes" id="UP000281904"/>
    </source>
</evidence>
<feature type="transmembrane region" description="Helical" evidence="5">
    <location>
        <begin position="312"/>
        <end position="331"/>
    </location>
</feature>
<keyword evidence="5" id="KW-1133">Transmembrane helix</keyword>
<dbReference type="PRINTS" id="PR00260">
    <property type="entry name" value="CHEMTRNSDUCR"/>
</dbReference>
<keyword evidence="5" id="KW-0812">Transmembrane</keyword>
<proteinExistence type="inferred from homology"/>
<feature type="domain" description="HAMP" evidence="7">
    <location>
        <begin position="332"/>
        <end position="383"/>
    </location>
</feature>
<dbReference type="Pfam" id="PF00015">
    <property type="entry name" value="MCPsignal"/>
    <property type="match status" value="1"/>
</dbReference>
<evidence type="ECO:0000256" key="1">
    <source>
        <dbReference type="ARBA" id="ARBA00022500"/>
    </source>
</evidence>
<keyword evidence="2 4" id="KW-0807">Transducer</keyword>
<dbReference type="SMART" id="SM00304">
    <property type="entry name" value="HAMP"/>
    <property type="match status" value="1"/>
</dbReference>
<dbReference type="EMBL" id="LR134493">
    <property type="protein sequence ID" value="VEI61208.1"/>
    <property type="molecule type" value="Genomic_DNA"/>
</dbReference>
<evidence type="ECO:0000256" key="3">
    <source>
        <dbReference type="ARBA" id="ARBA00029447"/>
    </source>
</evidence>
<dbReference type="SUPFAM" id="SSF58104">
    <property type="entry name" value="Methyl-accepting chemotaxis protein (MCP) signaling domain"/>
    <property type="match status" value="1"/>
</dbReference>
<feature type="domain" description="Methyl-accepting transducer" evidence="6">
    <location>
        <begin position="388"/>
        <end position="617"/>
    </location>
</feature>
<dbReference type="InterPro" id="IPR051310">
    <property type="entry name" value="MCP_chemotaxis"/>
</dbReference>
<dbReference type="PROSITE" id="PS50111">
    <property type="entry name" value="CHEMOTAXIS_TRANSDUC_2"/>
    <property type="match status" value="1"/>
</dbReference>
<dbReference type="InterPro" id="IPR004089">
    <property type="entry name" value="MCPsignal_dom"/>
</dbReference>
<dbReference type="RefSeq" id="WP_126530208.1">
    <property type="nucleotide sequence ID" value="NZ_LR134493.1"/>
</dbReference>
<keyword evidence="1" id="KW-0145">Chemotaxis</keyword>
<evidence type="ECO:0000256" key="2">
    <source>
        <dbReference type="ARBA" id="ARBA00023224"/>
    </source>
</evidence>
<dbReference type="PROSITE" id="PS50906">
    <property type="entry name" value="NIT"/>
    <property type="match status" value="1"/>
</dbReference>
<evidence type="ECO:0000256" key="5">
    <source>
        <dbReference type="SAM" id="Phobius"/>
    </source>
</evidence>
<protein>
    <submittedName>
        <fullName evidence="9">Ribose and galactose chemoreceptor protein</fullName>
    </submittedName>
</protein>
<evidence type="ECO:0000259" key="6">
    <source>
        <dbReference type="PROSITE" id="PS50111"/>
    </source>
</evidence>
<reference evidence="9 10" key="1">
    <citation type="submission" date="2018-12" db="EMBL/GenBank/DDBJ databases">
        <authorList>
            <consortium name="Pathogen Informatics"/>
        </authorList>
    </citation>
    <scope>NUCLEOTIDE SEQUENCE [LARGE SCALE GENOMIC DNA]</scope>
    <source>
        <strain evidence="9 10">NCTC10036</strain>
    </source>
</reference>
<dbReference type="CDD" id="cd11386">
    <property type="entry name" value="MCP_signal"/>
    <property type="match status" value="1"/>
</dbReference>
<dbReference type="PANTHER" id="PTHR43531">
    <property type="entry name" value="PROTEIN ICFG"/>
    <property type="match status" value="1"/>
</dbReference>
<dbReference type="GO" id="GO:0007165">
    <property type="term" value="P:signal transduction"/>
    <property type="evidence" value="ECO:0007669"/>
    <property type="project" value="UniProtKB-KW"/>
</dbReference>
<organism evidence="9 10">
    <name type="scientific">Serratia rubidaea</name>
    <name type="common">Serratia marinorubra</name>
    <dbReference type="NCBI Taxonomy" id="61652"/>
    <lineage>
        <taxon>Bacteria</taxon>
        <taxon>Pseudomonadati</taxon>
        <taxon>Pseudomonadota</taxon>
        <taxon>Gammaproteobacteria</taxon>
        <taxon>Enterobacterales</taxon>
        <taxon>Yersiniaceae</taxon>
        <taxon>Serratia</taxon>
    </lineage>
</organism>
<evidence type="ECO:0000313" key="9">
    <source>
        <dbReference type="EMBL" id="VEI61208.1"/>
    </source>
</evidence>
<evidence type="ECO:0000259" key="7">
    <source>
        <dbReference type="PROSITE" id="PS50885"/>
    </source>
</evidence>
<dbReference type="InterPro" id="IPR004090">
    <property type="entry name" value="Chemotax_Me-accpt_rcpt"/>
</dbReference>
<comment type="similarity">
    <text evidence="3">Belongs to the methyl-accepting chemotaxis (MCP) protein family.</text>
</comment>
<dbReference type="SMART" id="SM00283">
    <property type="entry name" value="MA"/>
    <property type="match status" value="1"/>
</dbReference>
<dbReference type="GO" id="GO:0006935">
    <property type="term" value="P:chemotaxis"/>
    <property type="evidence" value="ECO:0007669"/>
    <property type="project" value="UniProtKB-KW"/>
</dbReference>
<dbReference type="Proteomes" id="UP000281904">
    <property type="component" value="Chromosome"/>
</dbReference>
<evidence type="ECO:0000259" key="8">
    <source>
        <dbReference type="PROSITE" id="PS50906"/>
    </source>
</evidence>
<gene>
    <name evidence="9" type="primary">trg</name>
    <name evidence="9" type="ORF">NCTC10036_00172</name>
</gene>
<dbReference type="Pfam" id="PF08376">
    <property type="entry name" value="NIT"/>
    <property type="match status" value="1"/>
</dbReference>
<sequence>MSWMNHISMKMKLFVALLPMLLALCWFVGSGMVTRIETQRQMDSLGQLIALAGSAGGVIDELQKERGMSAGLLASGGKNFSNELAAQRKQTDHAVALFRRALADDRQAARDNGRMLTAFNGRMQALDAMRSRVSALNVDAADAVALYTAAISDRLRFVGGLSQLSSSGTLVSELAAYYSLLNLKEQAGLERALLAGVFAADRFGDGQYRALSAVVARQTAWLTAAQRFSSPALAAALDSAQQASAARAAFTLRDIAFARAERGGFGVDPTQWFSTQTARIGALHQLENGAVSALQDTVSQLSAQARGDWQRFLLIGALALAAAVSIALVVARRLHRHLEGTLSTIQRMESDFTLRLQVPGSDELSRLNAAYNQAIGNIQRIIQQINVGAGALRATSGDIATGNQDLAQRTDEQAASIVETAASMEQIATAIAHTASNAGEAERLITAMTHEVQEASRIADDASQSMVAIRASSEQIAHIVSSIDDISFQTNLLALNAAVEAARAGELGRGFAVVAAEVRNLSQRCTQEANRIRALVGQNMEQIGEGVARVADSNSALQAAVGNTGQMRQYVSDIAHAAQEQTLGVSQIQQALNQLEQVTQQNAALVSEVAAASQVLDEQAETMAALVQSVGNASPPVVH</sequence>
<keyword evidence="9" id="KW-0675">Receptor</keyword>
<dbReference type="InterPro" id="IPR003660">
    <property type="entry name" value="HAMP_dom"/>
</dbReference>
<dbReference type="InterPro" id="IPR013587">
    <property type="entry name" value="Nitrate/nitrite_sensing"/>
</dbReference>
<evidence type="ECO:0000256" key="4">
    <source>
        <dbReference type="PROSITE-ProRule" id="PRU00284"/>
    </source>
</evidence>
<dbReference type="PANTHER" id="PTHR43531:SF11">
    <property type="entry name" value="METHYL-ACCEPTING CHEMOTAXIS PROTEIN 3"/>
    <property type="match status" value="1"/>
</dbReference>
<dbReference type="PROSITE" id="PS50885">
    <property type="entry name" value="HAMP"/>
    <property type="match status" value="1"/>
</dbReference>
<keyword evidence="5" id="KW-0472">Membrane</keyword>
<dbReference type="GO" id="GO:0016020">
    <property type="term" value="C:membrane"/>
    <property type="evidence" value="ECO:0007669"/>
    <property type="project" value="InterPro"/>
</dbReference>
<dbReference type="Gene3D" id="1.10.287.950">
    <property type="entry name" value="Methyl-accepting chemotaxis protein"/>
    <property type="match status" value="1"/>
</dbReference>
<feature type="domain" description="NIT" evidence="8">
    <location>
        <begin position="53"/>
        <end position="301"/>
    </location>
</feature>
<accession>A0A3S4YIC1</accession>
<dbReference type="GO" id="GO:0004888">
    <property type="term" value="F:transmembrane signaling receptor activity"/>
    <property type="evidence" value="ECO:0007669"/>
    <property type="project" value="InterPro"/>
</dbReference>
<name>A0A3S4YIC1_SERRU</name>